<dbReference type="PATRIC" id="fig|200450.3.peg.1425"/>
<accession>A0A0H5A8C7</accession>
<protein>
    <submittedName>
        <fullName evidence="2">Uncharacterized protein</fullName>
    </submittedName>
</protein>
<dbReference type="OrthoDB" id="7004795at2"/>
<organism evidence="2 3">
    <name type="scientific">Pseudomonas trivialis</name>
    <dbReference type="NCBI Taxonomy" id="200450"/>
    <lineage>
        <taxon>Bacteria</taxon>
        <taxon>Pseudomonadati</taxon>
        <taxon>Pseudomonadota</taxon>
        <taxon>Gammaproteobacteria</taxon>
        <taxon>Pseudomonadales</taxon>
        <taxon>Pseudomonadaceae</taxon>
        <taxon>Pseudomonas</taxon>
    </lineage>
</organism>
<sequence>MAKSTNTQKASPEKKKKSKGKDGTKKVVDPLTSPVPHGLAPHGPRAVDDLTVTNALAPVPGLPTNLMETIVAQTVGIRAEVEMWEDTLPVPGTNPDQCQVFLNGVPYGLPILVAKPLEDQDWPIEFTFKGTDVANHGEYRLHYEIALATGGNEQSNVTRANVDTIGPGGNVLLGEVTITAGEVDGKVTLESLAANGDKLDLEVPGRLISSPLDELWLYLNFTDTEPVRVVTALPNNTSPVVVSLTKDEVVAKGSRVDYMSFRYFDYSKNPTIYPTKLKAIEYRFTPEPMNLTTPAAPAAPWDLREAQLHLTEMHIFGWDNYNPEQTLIIDVGGQMFPATVSSEPTLANPAIIETPWSTLVAAYGIAAAGTANLRYQVVDSGSASAWSNSIAVLADFSSAAGEPGDPGPIRDYLPQITVTSSEGLTNEIGPGDNGDATASFAVYTGAVAGHQLQMYWDGIPIFTPTPHTVTQAEIDSGTFTFPIRAAIIAAGLNGVDKPVWYSLTNGVNPNMDTSLSTPVDVFASEVKDLEPAQFPKSVNAGGTIRSISCKQFVELGIDTTIKDAVNLKTGDTISRYWTLYGEGVGSSTKVVDVEILPKIVVVNDHSIPGHPGEQFVADFATLIQPVVLGRVEFTYKVLKADGVTRGESPPTILYVSRRNADNTVCGALPTP</sequence>
<proteinExistence type="predicted"/>
<feature type="region of interest" description="Disordered" evidence="1">
    <location>
        <begin position="1"/>
        <end position="45"/>
    </location>
</feature>
<dbReference type="RefSeq" id="WP_049709520.1">
    <property type="nucleotide sequence ID" value="NZ_CP011507.1"/>
</dbReference>
<dbReference type="KEGG" id="ptv:AA957_06880"/>
<name>A0A0H5A8C7_9PSED</name>
<dbReference type="Proteomes" id="UP000036608">
    <property type="component" value="Chromosome"/>
</dbReference>
<dbReference type="AlphaFoldDB" id="A0A0H5A8C7"/>
<dbReference type="EMBL" id="CP011507">
    <property type="protein sequence ID" value="AKS05835.1"/>
    <property type="molecule type" value="Genomic_DNA"/>
</dbReference>
<reference evidence="3" key="2">
    <citation type="submission" date="2015-05" db="EMBL/GenBank/DDBJ databases">
        <authorList>
            <person name="Swarnkar M.K."/>
            <person name="Vyas P."/>
            <person name="Rahi P."/>
            <person name="Thakur R."/>
            <person name="Thakur N."/>
            <person name="Singh A.K."/>
            <person name="Gulati A."/>
        </authorList>
    </citation>
    <scope>NUCLEOTIDE SEQUENCE [LARGE SCALE GENOMIC DNA]</scope>
    <source>
        <strain evidence="3">745</strain>
    </source>
</reference>
<evidence type="ECO:0000313" key="3">
    <source>
        <dbReference type="Proteomes" id="UP000036608"/>
    </source>
</evidence>
<reference evidence="2 3" key="1">
    <citation type="journal article" date="2015" name="Genome Announc.">
        <title>Complete Genome Sequence of the Rhizobacterium Pseudomonas trivialis Strain IHBB745 with Multiple Plant Growth-Promoting Activities and Tolerance to Desiccation and Alkalinity.</title>
        <authorList>
            <person name="Gulati A."/>
            <person name="Swarnkar M.K."/>
            <person name="Vyas P."/>
            <person name="Rahi P."/>
            <person name="Thakur R."/>
            <person name="Thakur N."/>
            <person name="Singh A.K."/>
        </authorList>
    </citation>
    <scope>NUCLEOTIDE SEQUENCE [LARGE SCALE GENOMIC DNA]</scope>
    <source>
        <strain evidence="3">745</strain>
    </source>
</reference>
<evidence type="ECO:0000256" key="1">
    <source>
        <dbReference type="SAM" id="MobiDB-lite"/>
    </source>
</evidence>
<gene>
    <name evidence="2" type="ORF">AA957_06880</name>
</gene>
<evidence type="ECO:0000313" key="2">
    <source>
        <dbReference type="EMBL" id="AKS05835.1"/>
    </source>
</evidence>